<feature type="transmembrane region" description="Helical" evidence="6">
    <location>
        <begin position="206"/>
        <end position="230"/>
    </location>
</feature>
<keyword evidence="3 6" id="KW-0812">Transmembrane</keyword>
<feature type="transmembrane region" description="Helical" evidence="6">
    <location>
        <begin position="173"/>
        <end position="194"/>
    </location>
</feature>
<keyword evidence="10" id="KW-1185">Reference proteome</keyword>
<organism evidence="9 10">
    <name type="scientific">Seminavis robusta</name>
    <dbReference type="NCBI Taxonomy" id="568900"/>
    <lineage>
        <taxon>Eukaryota</taxon>
        <taxon>Sar</taxon>
        <taxon>Stramenopiles</taxon>
        <taxon>Ochrophyta</taxon>
        <taxon>Bacillariophyta</taxon>
        <taxon>Bacillariophyceae</taxon>
        <taxon>Bacillariophycidae</taxon>
        <taxon>Naviculales</taxon>
        <taxon>Naviculaceae</taxon>
        <taxon>Seminavis</taxon>
    </lineage>
</organism>
<dbReference type="EMBL" id="CAICTM010001491">
    <property type="protein sequence ID" value="CAB9524094.1"/>
    <property type="molecule type" value="Genomic_DNA"/>
</dbReference>
<accession>A0A9N8EQ62</accession>
<proteinExistence type="inferred from homology"/>
<dbReference type="InterPro" id="IPR006977">
    <property type="entry name" value="Yip1_dom"/>
</dbReference>
<evidence type="ECO:0000256" key="1">
    <source>
        <dbReference type="ARBA" id="ARBA00004141"/>
    </source>
</evidence>
<feature type="region of interest" description="Disordered" evidence="7">
    <location>
        <begin position="84"/>
        <end position="105"/>
    </location>
</feature>
<feature type="compositionally biased region" description="Gly residues" evidence="7">
    <location>
        <begin position="18"/>
        <end position="28"/>
    </location>
</feature>
<evidence type="ECO:0000256" key="7">
    <source>
        <dbReference type="SAM" id="MobiDB-lite"/>
    </source>
</evidence>
<dbReference type="InterPro" id="IPR045231">
    <property type="entry name" value="Yip1/4-like"/>
</dbReference>
<dbReference type="AlphaFoldDB" id="A0A9N8EQ62"/>
<feature type="domain" description="Yip1" evidence="8">
    <location>
        <begin position="109"/>
        <end position="253"/>
    </location>
</feature>
<dbReference type="OrthoDB" id="411251at2759"/>
<feature type="transmembrane region" description="Helical" evidence="6">
    <location>
        <begin position="117"/>
        <end position="135"/>
    </location>
</feature>
<dbReference type="PANTHER" id="PTHR21236">
    <property type="entry name" value="GOLGI MEMBRANE PROTEIN YIP1"/>
    <property type="match status" value="1"/>
</dbReference>
<keyword evidence="5 6" id="KW-0472">Membrane</keyword>
<feature type="region of interest" description="Disordered" evidence="7">
    <location>
        <begin position="1"/>
        <end position="32"/>
    </location>
</feature>
<dbReference type="GO" id="GO:0000139">
    <property type="term" value="C:Golgi membrane"/>
    <property type="evidence" value="ECO:0007669"/>
    <property type="project" value="UniProtKB-SubCell"/>
</dbReference>
<evidence type="ECO:0000256" key="5">
    <source>
        <dbReference type="ARBA" id="ARBA00023136"/>
    </source>
</evidence>
<comment type="subcellular location">
    <subcellularLocation>
        <location evidence="6">Golgi apparatus membrane</location>
        <topology evidence="6">Multi-pass membrane protein</topology>
    </subcellularLocation>
    <subcellularLocation>
        <location evidence="1">Membrane</location>
        <topology evidence="1">Multi-pass membrane protein</topology>
    </subcellularLocation>
</comment>
<feature type="compositionally biased region" description="Polar residues" evidence="7">
    <location>
        <begin position="1"/>
        <end position="15"/>
    </location>
</feature>
<reference evidence="9" key="1">
    <citation type="submission" date="2020-06" db="EMBL/GenBank/DDBJ databases">
        <authorList>
            <consortium name="Plant Systems Biology data submission"/>
        </authorList>
    </citation>
    <scope>NUCLEOTIDE SEQUENCE</scope>
    <source>
        <strain evidence="9">D6</strain>
    </source>
</reference>
<protein>
    <recommendedName>
        <fullName evidence="6">Protein YIPF</fullName>
    </recommendedName>
</protein>
<evidence type="ECO:0000256" key="2">
    <source>
        <dbReference type="ARBA" id="ARBA00010596"/>
    </source>
</evidence>
<evidence type="ECO:0000313" key="10">
    <source>
        <dbReference type="Proteomes" id="UP001153069"/>
    </source>
</evidence>
<keyword evidence="4 6" id="KW-1133">Transmembrane helix</keyword>
<dbReference type="GO" id="GO:0005802">
    <property type="term" value="C:trans-Golgi network"/>
    <property type="evidence" value="ECO:0007669"/>
    <property type="project" value="TreeGrafter"/>
</dbReference>
<evidence type="ECO:0000256" key="3">
    <source>
        <dbReference type="ARBA" id="ARBA00022692"/>
    </source>
</evidence>
<feature type="transmembrane region" description="Helical" evidence="6">
    <location>
        <begin position="141"/>
        <end position="161"/>
    </location>
</feature>
<dbReference type="Pfam" id="PF04893">
    <property type="entry name" value="Yip1"/>
    <property type="match status" value="1"/>
</dbReference>
<comment type="caution">
    <text evidence="9">The sequence shown here is derived from an EMBL/GenBank/DDBJ whole genome shotgun (WGS) entry which is preliminary data.</text>
</comment>
<gene>
    <name evidence="9" type="ORF">SEMRO_1493_G277280.1</name>
</gene>
<feature type="compositionally biased region" description="Polar residues" evidence="7">
    <location>
        <begin position="86"/>
        <end position="97"/>
    </location>
</feature>
<sequence>MQTGQQQWADPSLSAQGGMMGGTGGPAMGGNMNANAHEEALFQPYSTLDEPVLETIMRDVRAVISKLKVVMLPLDRTPHFVGGYTGVSQSDQGAEQTAQDDEMSENDRKVIQELKDWDLWGPLIVCLALAVLLSFKAPTNQASLVFASVFITVWCGSAVVTINAQLLGGNISFFQSVCVLGYCIFPMTMAALVIDLLKPTWFSWAWLDLVFLAAAFLWATRASSVFIGLYVKRERRFLAVFPVLFFYTFVAWLILLF</sequence>
<name>A0A9N8EQ62_9STRA</name>
<dbReference type="GO" id="GO:0006888">
    <property type="term" value="P:endoplasmic reticulum to Golgi vesicle-mediated transport"/>
    <property type="evidence" value="ECO:0007669"/>
    <property type="project" value="InterPro"/>
</dbReference>
<dbReference type="Proteomes" id="UP001153069">
    <property type="component" value="Unassembled WGS sequence"/>
</dbReference>
<comment type="similarity">
    <text evidence="2 6">Belongs to the YIP1 family.</text>
</comment>
<evidence type="ECO:0000259" key="8">
    <source>
        <dbReference type="Pfam" id="PF04893"/>
    </source>
</evidence>
<dbReference type="PANTHER" id="PTHR21236:SF1">
    <property type="entry name" value="PROTEIN YIPF6"/>
    <property type="match status" value="1"/>
</dbReference>
<evidence type="ECO:0000256" key="4">
    <source>
        <dbReference type="ARBA" id="ARBA00022989"/>
    </source>
</evidence>
<evidence type="ECO:0000256" key="6">
    <source>
        <dbReference type="RuleBase" id="RU361264"/>
    </source>
</evidence>
<evidence type="ECO:0000313" key="9">
    <source>
        <dbReference type="EMBL" id="CAB9524094.1"/>
    </source>
</evidence>
<feature type="transmembrane region" description="Helical" evidence="6">
    <location>
        <begin position="237"/>
        <end position="255"/>
    </location>
</feature>